<keyword evidence="1" id="KW-0880">Kelch repeat</keyword>
<dbReference type="SMART" id="SM00612">
    <property type="entry name" value="Kelch"/>
    <property type="match status" value="2"/>
</dbReference>
<dbReference type="Proteomes" id="UP001165740">
    <property type="component" value="Chromosome 9"/>
</dbReference>
<feature type="compositionally biased region" description="Basic and acidic residues" evidence="3">
    <location>
        <begin position="20"/>
        <end position="29"/>
    </location>
</feature>
<dbReference type="RefSeq" id="XP_055896757.1">
    <property type="nucleotide sequence ID" value="XM_056040782.1"/>
</dbReference>
<name>A0A9W3BB58_BIOGL</name>
<dbReference type="PANTHER" id="PTHR45632">
    <property type="entry name" value="LD33804P"/>
    <property type="match status" value="1"/>
</dbReference>
<dbReference type="Gene3D" id="2.120.10.80">
    <property type="entry name" value="Kelch-type beta propeller"/>
    <property type="match status" value="2"/>
</dbReference>
<organism evidence="4 5">
    <name type="scientific">Biomphalaria glabrata</name>
    <name type="common">Bloodfluke planorb</name>
    <name type="synonym">Freshwater snail</name>
    <dbReference type="NCBI Taxonomy" id="6526"/>
    <lineage>
        <taxon>Eukaryota</taxon>
        <taxon>Metazoa</taxon>
        <taxon>Spiralia</taxon>
        <taxon>Lophotrochozoa</taxon>
        <taxon>Mollusca</taxon>
        <taxon>Gastropoda</taxon>
        <taxon>Heterobranchia</taxon>
        <taxon>Euthyneura</taxon>
        <taxon>Panpulmonata</taxon>
        <taxon>Hygrophila</taxon>
        <taxon>Lymnaeoidea</taxon>
        <taxon>Planorbidae</taxon>
        <taxon>Biomphalaria</taxon>
    </lineage>
</organism>
<evidence type="ECO:0000256" key="2">
    <source>
        <dbReference type="ARBA" id="ARBA00022737"/>
    </source>
</evidence>
<evidence type="ECO:0000313" key="4">
    <source>
        <dbReference type="Proteomes" id="UP001165740"/>
    </source>
</evidence>
<gene>
    <name evidence="5" type="primary">LOC106071877</name>
</gene>
<dbReference type="SUPFAM" id="SSF117281">
    <property type="entry name" value="Kelch motif"/>
    <property type="match status" value="2"/>
</dbReference>
<proteinExistence type="predicted"/>
<feature type="region of interest" description="Disordered" evidence="3">
    <location>
        <begin position="1"/>
        <end position="29"/>
    </location>
</feature>
<keyword evidence="4" id="KW-1185">Reference proteome</keyword>
<dbReference type="OMA" id="RANHACA"/>
<reference evidence="5" key="1">
    <citation type="submission" date="2025-08" db="UniProtKB">
        <authorList>
            <consortium name="RefSeq"/>
        </authorList>
    </citation>
    <scope>IDENTIFICATION</scope>
</reference>
<dbReference type="GeneID" id="106071877"/>
<dbReference type="AlphaFoldDB" id="A0A9W3BB58"/>
<dbReference type="InterPro" id="IPR006652">
    <property type="entry name" value="Kelch_1"/>
</dbReference>
<evidence type="ECO:0000256" key="1">
    <source>
        <dbReference type="ARBA" id="ARBA00022441"/>
    </source>
</evidence>
<protein>
    <submittedName>
        <fullName evidence="5">Influenza virus NS1A-binding protein homolog isoform X1</fullName>
    </submittedName>
</protein>
<dbReference type="OrthoDB" id="6052799at2759"/>
<dbReference type="InterPro" id="IPR015915">
    <property type="entry name" value="Kelch-typ_b-propeller"/>
</dbReference>
<sequence length="385" mass="43128">MPNKTSNVTRPKATQKKQTARQDTDSPLKTRDVVPFTENRLYVINKSGTGDVCYLLVKEKFSAILSYHVHTERWAKTVNLSDFGVVALGKFVYVIGGFHKLRNACVNKVRRFDPAEVTWSHCANLLTARCKFGVCTFRGKIFVCGGEKDGKITSGCEMYDPEADIWTKCEKLIQPRSSPACTSLGDVIVCAGGYFNGQIHDNFWNRIYDRNRWQELGSHSPIKLPYCLQKCAVTLAGDTPGLFFVGGASSKVQKGVDNSGEETPVNMAYTERRIFSSNADVTVKGQQFNLFSMWNTAFPPMFCARHNAGAVAIGQNIHVIGGTTVETGDHVTVAERFDLIRGEWTKDFTLKNCDVSNVSCLLMEVSKTPMSERKMMQQRLKWILW</sequence>
<keyword evidence="2" id="KW-0677">Repeat</keyword>
<dbReference type="PANTHER" id="PTHR45632:SF3">
    <property type="entry name" value="KELCH-LIKE PROTEIN 32"/>
    <property type="match status" value="1"/>
</dbReference>
<dbReference type="Pfam" id="PF01344">
    <property type="entry name" value="Kelch_1"/>
    <property type="match status" value="3"/>
</dbReference>
<evidence type="ECO:0000313" key="5">
    <source>
        <dbReference type="RefSeq" id="XP_055896757.1"/>
    </source>
</evidence>
<evidence type="ECO:0000256" key="3">
    <source>
        <dbReference type="SAM" id="MobiDB-lite"/>
    </source>
</evidence>
<accession>A0A9W3BB58</accession>